<dbReference type="GO" id="GO:0005634">
    <property type="term" value="C:nucleus"/>
    <property type="evidence" value="ECO:0007669"/>
    <property type="project" value="UniProtKB-SubCell"/>
</dbReference>
<dbReference type="Pfam" id="PF02260">
    <property type="entry name" value="FATC"/>
    <property type="match status" value="1"/>
</dbReference>
<evidence type="ECO:0000256" key="5">
    <source>
        <dbReference type="ARBA" id="ARBA00022679"/>
    </source>
</evidence>
<evidence type="ECO:0000313" key="14">
    <source>
        <dbReference type="EMBL" id="JAI57825.1"/>
    </source>
</evidence>
<keyword evidence="5" id="KW-0808">Transferase</keyword>
<evidence type="ECO:0000259" key="13">
    <source>
        <dbReference type="PROSITE" id="PS51190"/>
    </source>
</evidence>
<evidence type="ECO:0000256" key="4">
    <source>
        <dbReference type="ARBA" id="ARBA00022527"/>
    </source>
</evidence>
<organism evidence="14">
    <name type="scientific">Scylla olivacea</name>
    <name type="common">Orange mud crab</name>
    <name type="synonym">Cancer olivacea</name>
    <dbReference type="NCBI Taxonomy" id="85551"/>
    <lineage>
        <taxon>Eukaryota</taxon>
        <taxon>Metazoa</taxon>
        <taxon>Ecdysozoa</taxon>
        <taxon>Arthropoda</taxon>
        <taxon>Crustacea</taxon>
        <taxon>Multicrustacea</taxon>
        <taxon>Malacostraca</taxon>
        <taxon>Eumalacostraca</taxon>
        <taxon>Eucarida</taxon>
        <taxon>Decapoda</taxon>
        <taxon>Pleocyemata</taxon>
        <taxon>Brachyura</taxon>
        <taxon>Eubrachyura</taxon>
        <taxon>Portunoidea</taxon>
        <taxon>Portunidae</taxon>
        <taxon>Portuninae</taxon>
        <taxon>Scylla</taxon>
    </lineage>
</organism>
<evidence type="ECO:0000256" key="2">
    <source>
        <dbReference type="ARBA" id="ARBA00011031"/>
    </source>
</evidence>
<evidence type="ECO:0000256" key="6">
    <source>
        <dbReference type="ARBA" id="ARBA00022741"/>
    </source>
</evidence>
<dbReference type="PANTHER" id="PTHR11139">
    <property type="entry name" value="ATAXIA TELANGIECTASIA MUTATED ATM -RELATED"/>
    <property type="match status" value="1"/>
</dbReference>
<dbReference type="InterPro" id="IPR037706">
    <property type="entry name" value="DNA-PK_dom"/>
</dbReference>
<keyword evidence="11" id="KW-0539">Nucleus</keyword>
<dbReference type="GO" id="GO:0006303">
    <property type="term" value="P:double-strand break repair via nonhomologous end joining"/>
    <property type="evidence" value="ECO:0007669"/>
    <property type="project" value="InterPro"/>
</dbReference>
<dbReference type="InterPro" id="IPR046803">
    <property type="entry name" value="DNAPKcs_CC1-2"/>
</dbReference>
<dbReference type="InterPro" id="IPR003152">
    <property type="entry name" value="FATC_dom"/>
</dbReference>
<evidence type="ECO:0000256" key="3">
    <source>
        <dbReference type="ARBA" id="ARBA00012513"/>
    </source>
</evidence>
<dbReference type="PROSITE" id="PS51190">
    <property type="entry name" value="FATC"/>
    <property type="match status" value="1"/>
</dbReference>
<dbReference type="EMBL" id="GDRN01104922">
    <property type="protein sequence ID" value="JAI57825.1"/>
    <property type="molecule type" value="Transcribed_RNA"/>
</dbReference>
<dbReference type="InterPro" id="IPR000403">
    <property type="entry name" value="PI3/4_kinase_cat_dom"/>
</dbReference>
<evidence type="ECO:0000256" key="11">
    <source>
        <dbReference type="ARBA" id="ARBA00023242"/>
    </source>
</evidence>
<dbReference type="GO" id="GO:0004677">
    <property type="term" value="F:DNA-dependent protein kinase activity"/>
    <property type="evidence" value="ECO:0007669"/>
    <property type="project" value="InterPro"/>
</dbReference>
<reference evidence="14" key="1">
    <citation type="submission" date="2015-09" db="EMBL/GenBank/DDBJ databases">
        <title>Scylla olivacea transcriptome.</title>
        <authorList>
            <person name="Ikhwanuddin M."/>
        </authorList>
    </citation>
    <scope>NUCLEOTIDE SEQUENCE</scope>
</reference>
<sequence length="4057" mass="460122">MASGGREDVQDLLEKLHHYSSGNELRNARSARDIVVDISEHLTKDLSPVQYDLFLSHVFGEKGIIAFGTRVTKEQAFVDVRNSTLDLIITLLMKDTKKIIKYVGDITNYTLFLYNADKSTKVCAHALEAFCLLLEKFSSHVSVQDINLHQLIEGICIQTQRYKGSTILHHQLRTLGVLAKVYPENVRCHSAMILKIYKDHIARHMGQKTDLIALAGVLRGLTLYLFNFPEGIDDDPLLYKTLFEHVRKALNPNLDLHRRDAQRAALELISSHGDKFSAQLYDHYDTLFPWFIQWCSSKNRDDYKAAIPALDTFITVLSNILELQSSEDKKTVEIFKYLLQEYNKMLETGKSTNQVSLAVKGYGLLSGACRILLSPMEVHTMFLQVLSASHHAFYQSSEMLENKLSNLPSYIEALADIICNMSTINVGIVENMLQLALALVENFPSVSVYKTFLAYRALFKLFYAIHGKAEYFQDFIHSFVYKSVIHTCSHAPEIDSLKKESELWKESNDSEESGGKWEGFKKEAVTYKNYLPLWKAIMMPEKVSYVKIPGVSTTILTEISSKLYSEYITSTIEIAEKLDLSTFKQEEIETNDITSDDGDVATSDPISGLSAKTPKDFQVYMNVIALLEEVLPLQYEDQLQGHVSRLCWFFIRCSSEQPLVSAHYTSLTTILVCAQKMRYFEKTKDPEVETLIHLITSYVKDVLQRCRQLRDQLLASCLTLILKLPVCIVIEIFPRLIVPLQMALHLGVSYLPLAEVCIAALCKWTHILPSDILHQHLPAVLPLLLPYLRSKETGEVEVQTRVITVKMAYANQRRKVDQKKILASKQVDATAMKRVQSLILQLIGGLDPSLGQYVIPQDADSLAAAAVCWDSQKHIRFAMPFGQAKIDIYLDDLLPRVVDLALNSSDRQTKVAASELLHSIIILMIGTGSQQQEGIQAKYPMAALYHHIFQAMLQLACDPDQVTRQLFFTLTHQTIHWFTNNKKNENPDTAVLLESIMDGIVTANNPALRDVSAQCLAEFVIWSRKQSREKNQASLNLKSILKRIFSFCKHPSAFKRLGGSLAWNSIYREVREDSLAVETWTLEILSHLMSALDLAHNDDLVLGTHEQTRAAILHVRRILIVRKELFWKMSSNRRIPIDFEGGTFEDMLLWLLEQCGSPKTLVRHMSMELLESLAPHSKDYTSVHKFIGQQLEKPESIKKLVDIIEGGGQAGLGIKHHTEPTSLATAGVPGNLMNIYFEALLAGLDGYSWLIGKGIVPADKLLKCKESRILLASSYFLQNIATKSLSQYVKDNIRVSETGAIGSPLEYEASNKLKCTVVVRLFDFVCVLLQDGVQSVQLLNEYSIFTAEMYGLILQCVLNPSSVGFDVKDTEVTKHLPSRMEEVLKVMQKKVPNVVSAAFIQTLEKYLGSPQYDVLETFTSPLAEGVNVPLKSQHVIEGLQILQRSGWLAQCSVIRKSLASELIMWVCNSLFMYGSASSPHPTQLPFLHVVLDFAVTLDSQVLELLVKQVTNMEDVKGVTGQQIEKGFHILNVLGNKIIPHILPCCDLIVTTLLELVKEGKFLEVMSFNGMLLNTLIRNSELRKKHSVKVVQAFLHHWSTYSTEAGKSSIHQESVLDLLSSLFLVDREGTMKAHCSAEDAGVLKFYRRLLIEDKATLSMKNKALKLLPFFLTMSKQVSKSISEDLEMVSFKHFPMQSSEFPVGGSRDRDYHQALSEILTALELSLSLELLKFILQVFCNEDKHRYEEAFNESIEKFIKRQQVSKQIDTLRFVYDMYANQSHLKQNLRYNIMEKVLIPLLQLSDLTVTVSFSIDVIKPVMAGMSLTIQGRSDEQQRLLVTKIGSFKILQVIFSRLPRERIFNPGSEINAAYQPSDTSGKELTKDVLRQSSKVAKGELRHDQTQAEFRRLCACAAYNTLIAVLVCVKDDLKFYTSLLFNANPTKGEAIWECLIDCNRNLQFDIEINLNPGSKRRFVAVRKNLKEANQSSGKGAAGTVQYLASHYLDDSSLREDLSQFDFSNSVVLAMSQREDNQYRIAASNDETGELLRMNFEQSDYNEHEVMANLTAAIYHMVDAKIMMLHKEDSTPSAAEIPPWMTIIQQKLESGETHRNVKLFLLRLMMNTSRVFAPYAVHFINPVLTCLVDGTTGDRINYFFSDLIVMVMGWGKRAGSQDSTMGRNMVSRVLRFLCSNTPHNRADVFRYNIDAVKSVVECWRAVLTVPYAIIYSLMEVSDGRNKEQEAGLNLLGIMLANGLAPYTEDSVAEKTKCEKILLKLLEAHYASIYGAAAEVVGLVLKFQSSHSEDCNETSFEENVARKVMEMMHSKQGQGITVIYKIHLHFPAVLKRVMNRLLSVLPNLYGIFCTRVLECLASYSSSMEDIYSHLKEHNVLGLLSKKEESTQLVSLELVNAVLPRLTPSQVLYFLPGITGFASHPGAKCREMMYDILFWIYDNFRESSDSEGSQIEAKTRVSLLQAVKEKDAALRQTVLNFWLERFQDMVLHDRVLHILKMIYSPETEDSFLELAMYIILEATRYSADYQRDIFQHPLTLCKFREMKVSTAWRARHASMIPLFMDTQVSSDSSLRSLTQSNEAEDDVDGPRGVAATQANVFSATQQTGGTFNWVTESTFDTSLADMEYAATHAPIHGSASGPMFNVGAHGKKNMNRYKKSSIGNTCMQPAETSTTTDSGNIQSKLLRKRFYKDQDREKQTIFFAKQEERRNKMRATLEMERKLRREAQVTMYRQYRVGELPDIQIPHRALIAPLQALSQRDNKVAQLLFDVVVQAVVDNADSLMTRGEKDTWIQQLHSSVNVIIANSYMCHPDMLRTVLHLVINNDILVSPDALAAACLGGHLEALGVLVLERQVLLSQKGLGRDLPPPQKKLKTHLNSQLDTSTWINMAELYKNLSMWDVVRGIIHSKLGRIKPETREALEAEATNDSVQAFIIYRTALNTQWPEEPDPAEVHLWEECYASCAAKLGQWSELENFVENRLLKDEAGQVSLNQVWTLPRPAVSVLPSIVNSKLMSILDGSETDRNLNAFIDSALGEPNHRNLLESTLPLPLAIMSAHQQKMAQARHYITLATSKVLLTLAQSSLLTPKPLTGTVRDIQLVTELGEFLETLDYTHNENYPNKVRKTVKNWKTQETCLTDSSVLMQFLSSHRELYFQFLEKELPQDCLEDIQKLMKDAKSSLHKSVIKTALMNKNYHLANRHLKKLRPLCGDDEELAKFYFLMTETNIQRGRSRPQNRLQYLVEAWVKFLGKVTSMPVLEQDATIETEYLKLESSLCVEISEAMKDMGNSWQEDDKYIKSLAEKFPNAKDKSSWYKELLCCSYKSLKSAVNCGEEKFMQLNNLYEGAHSHSKDIYMTLAKYCEDCLEKWKESIDVSDYADSLVMSVLRAMSLGSREAHFHFPRVINLMSDDSSLVATFKKEAKKVPVWMFLLWISHILIYVDKLSGEALQPIVEKLALEYPQAIVYPFRISMKQYDFTGSVGKAAQSMCQRVESSLCKNSLFHHFVTAMSLIVVPENTLKKSFKKILLIKNKEDIEVALNNLVADHLKVNNRSTRGMAGEKGEVFCKVGKLKKDVNVALTKEFGGKMEEFKRMPVEEIKKRLNSIRTVVNQRRKENAPNQLKAYSPWLANFQASKHSDVLEIPGQYSGVSKPLPEYHVNISSFDENVMPMQSLRVPLRIVIRGSDEKDHKYLVKWGEDLRTDQRMQQVFTLMNSVYSSSPLCAHTSFHPSLDTYQVIPLSSEVGMLKWVESTQPLLDFIKDSFKEGEAKCLDEAETFYRTEEPWNFRKKTTDKRRVKKYEDAVNRIPWDILRRGLVRLSSSSEGFFSLRSLFANSYATMCVSHWLLGIGDRHCGNTLVSLKTGRVVGIDFGHHFETAVQVLPFPELMPFRLTPQIVNVFQPLGPVGMIKDVMVAVLGTLQESRHVILSVLEAFVKEPTEDWKEFVRELEGNLDESKIEMFSEERMRCLKEKLTGFNPAYVTVWALSKNKAVRRDPTAFEELKKVVLGQNCESARANMDRTGLTIHQQVDILLEQATDPNILGRTWVGWSPFI</sequence>
<keyword evidence="4" id="KW-0723">Serine/threonine-protein kinase</keyword>
<keyword evidence="7" id="KW-0227">DNA damage</keyword>
<dbReference type="Pfam" id="PF20502">
    <property type="entry name" value="DNAPKcs_CC1-2"/>
    <property type="match status" value="1"/>
</dbReference>
<dbReference type="SUPFAM" id="SSF48371">
    <property type="entry name" value="ARM repeat"/>
    <property type="match status" value="4"/>
</dbReference>
<dbReference type="EC" id="2.7.11.1" evidence="3"/>
<dbReference type="Gene3D" id="1.10.1070.11">
    <property type="entry name" value="Phosphatidylinositol 3-/4-kinase, catalytic domain"/>
    <property type="match status" value="1"/>
</dbReference>
<dbReference type="InterPro" id="IPR011009">
    <property type="entry name" value="Kinase-like_dom_sf"/>
</dbReference>
<dbReference type="InterPro" id="IPR012582">
    <property type="entry name" value="DNAPKcs_CC3"/>
</dbReference>
<evidence type="ECO:0000256" key="9">
    <source>
        <dbReference type="ARBA" id="ARBA00022840"/>
    </source>
</evidence>
<dbReference type="InterPro" id="IPR050517">
    <property type="entry name" value="DDR_Repair_Kinase"/>
</dbReference>
<dbReference type="CDD" id="cd05172">
    <property type="entry name" value="PIKKc_DNA-PK"/>
    <property type="match status" value="1"/>
</dbReference>
<dbReference type="SMART" id="SM01343">
    <property type="entry name" value="FATC"/>
    <property type="match status" value="1"/>
</dbReference>
<accession>A0A0P4W3R0</accession>
<dbReference type="PROSITE" id="PS00916">
    <property type="entry name" value="PI3_4_KINASE_2"/>
    <property type="match status" value="1"/>
</dbReference>
<evidence type="ECO:0000259" key="12">
    <source>
        <dbReference type="PROSITE" id="PS50290"/>
    </source>
</evidence>
<dbReference type="Pfam" id="PF20500">
    <property type="entry name" value="DNA-PKcs_N"/>
    <property type="match status" value="1"/>
</dbReference>
<dbReference type="InterPro" id="IPR018936">
    <property type="entry name" value="PI3/4_kinase_CS"/>
</dbReference>
<evidence type="ECO:0000256" key="7">
    <source>
        <dbReference type="ARBA" id="ARBA00022763"/>
    </source>
</evidence>
<dbReference type="GO" id="GO:0005524">
    <property type="term" value="F:ATP binding"/>
    <property type="evidence" value="ECO:0007669"/>
    <property type="project" value="UniProtKB-KW"/>
</dbReference>
<dbReference type="InterPro" id="IPR036940">
    <property type="entry name" value="PI3/4_kinase_cat_sf"/>
</dbReference>
<dbReference type="Pfam" id="PF19704">
    <property type="entry name" value="DNAPKcs_CC5"/>
    <property type="match status" value="1"/>
</dbReference>
<dbReference type="InterPro" id="IPR046804">
    <property type="entry name" value="DNA-PKcs_N"/>
</dbReference>
<name>A0A0P4W3R0_SCYOL</name>
<evidence type="ECO:0000256" key="1">
    <source>
        <dbReference type="ARBA" id="ARBA00004123"/>
    </source>
</evidence>
<feature type="domain" description="PI3K/PI4K catalytic" evidence="12">
    <location>
        <begin position="3668"/>
        <end position="3988"/>
    </location>
</feature>
<comment type="similarity">
    <text evidence="2">Belongs to the PI3/PI4-kinase family.</text>
</comment>
<keyword evidence="6" id="KW-0547">Nucleotide-binding</keyword>
<keyword evidence="8" id="KW-0418">Kinase</keyword>
<dbReference type="InterPro" id="IPR016024">
    <property type="entry name" value="ARM-type_fold"/>
</dbReference>
<keyword evidence="10" id="KW-0234">DNA repair</keyword>
<dbReference type="InterPro" id="IPR045581">
    <property type="entry name" value="DNAPKcs_CC5"/>
</dbReference>
<feature type="domain" description="FATC" evidence="13">
    <location>
        <begin position="4025"/>
        <end position="4057"/>
    </location>
</feature>
<evidence type="ECO:0000256" key="8">
    <source>
        <dbReference type="ARBA" id="ARBA00022777"/>
    </source>
</evidence>
<dbReference type="SUPFAM" id="SSF56112">
    <property type="entry name" value="Protein kinase-like (PK-like)"/>
    <property type="match status" value="1"/>
</dbReference>
<dbReference type="PANTHER" id="PTHR11139:SF68">
    <property type="entry name" value="DNA-DEPENDENT PROTEIN KINASE CATALYTIC SUBUNIT"/>
    <property type="match status" value="1"/>
</dbReference>
<keyword evidence="9" id="KW-0067">ATP-binding</keyword>
<protein>
    <recommendedName>
        <fullName evidence="3">non-specific serine/threonine protein kinase</fullName>
        <ecNumber evidence="3">2.7.11.1</ecNumber>
    </recommendedName>
</protein>
<dbReference type="Pfam" id="PF08163">
    <property type="entry name" value="DNAPKcs_CC3"/>
    <property type="match status" value="1"/>
</dbReference>
<dbReference type="PROSITE" id="PS50290">
    <property type="entry name" value="PI3_4_KINASE_3"/>
    <property type="match status" value="1"/>
</dbReference>
<dbReference type="Pfam" id="PF00454">
    <property type="entry name" value="PI3_PI4_kinase"/>
    <property type="match status" value="1"/>
</dbReference>
<dbReference type="SMART" id="SM01344">
    <property type="entry name" value="NUC194"/>
    <property type="match status" value="1"/>
</dbReference>
<comment type="subcellular location">
    <subcellularLocation>
        <location evidence="1">Nucleus</location>
    </subcellularLocation>
</comment>
<proteinExistence type="inferred from homology"/>
<dbReference type="Gene3D" id="3.30.1010.10">
    <property type="entry name" value="Phosphatidylinositol 3-kinase Catalytic Subunit, Chain A, domain 4"/>
    <property type="match status" value="1"/>
</dbReference>
<dbReference type="GO" id="GO:0000723">
    <property type="term" value="P:telomere maintenance"/>
    <property type="evidence" value="ECO:0007669"/>
    <property type="project" value="TreeGrafter"/>
</dbReference>
<evidence type="ECO:0000256" key="10">
    <source>
        <dbReference type="ARBA" id="ARBA00023204"/>
    </source>
</evidence>
<dbReference type="SMART" id="SM00146">
    <property type="entry name" value="PI3Kc"/>
    <property type="match status" value="1"/>
</dbReference>